<proteinExistence type="predicted"/>
<evidence type="ECO:0000256" key="8">
    <source>
        <dbReference type="SAM" id="Phobius"/>
    </source>
</evidence>
<evidence type="ECO:0000313" key="11">
    <source>
        <dbReference type="Proteomes" id="UP000282184"/>
    </source>
</evidence>
<dbReference type="Pfam" id="PF00535">
    <property type="entry name" value="Glycos_transf_2"/>
    <property type="match status" value="1"/>
</dbReference>
<evidence type="ECO:0000256" key="1">
    <source>
        <dbReference type="ARBA" id="ARBA00022475"/>
    </source>
</evidence>
<dbReference type="SUPFAM" id="SSF53448">
    <property type="entry name" value="Nucleotide-diphospho-sugar transferases"/>
    <property type="match status" value="1"/>
</dbReference>
<evidence type="ECO:0000256" key="2">
    <source>
        <dbReference type="ARBA" id="ARBA00022676"/>
    </source>
</evidence>
<keyword evidence="3 10" id="KW-0808">Transferase</keyword>
<reference evidence="10 11" key="1">
    <citation type="submission" date="2018-12" db="EMBL/GenBank/DDBJ databases">
        <title>Hymenobacter gummosus sp. nov., isolated from a spring.</title>
        <authorList>
            <person name="Nie L."/>
        </authorList>
    </citation>
    <scope>NUCLEOTIDE SEQUENCE [LARGE SCALE GENOMIC DNA]</scope>
    <source>
        <strain evidence="10 11">KCTC 52166</strain>
    </source>
</reference>
<keyword evidence="2" id="KW-0328">Glycosyltransferase</keyword>
<dbReference type="Gene3D" id="3.90.550.10">
    <property type="entry name" value="Spore Coat Polysaccharide Biosynthesis Protein SpsA, Chain A"/>
    <property type="match status" value="1"/>
</dbReference>
<dbReference type="InterPro" id="IPR029044">
    <property type="entry name" value="Nucleotide-diphossugar_trans"/>
</dbReference>
<name>A0A3S0JEZ0_9BACT</name>
<evidence type="ECO:0000256" key="5">
    <source>
        <dbReference type="ARBA" id="ARBA00022985"/>
    </source>
</evidence>
<evidence type="ECO:0000256" key="4">
    <source>
        <dbReference type="ARBA" id="ARBA00022692"/>
    </source>
</evidence>
<organism evidence="10 11">
    <name type="scientific">Hymenobacter gummosus</name>
    <dbReference type="NCBI Taxonomy" id="1776032"/>
    <lineage>
        <taxon>Bacteria</taxon>
        <taxon>Pseudomonadati</taxon>
        <taxon>Bacteroidota</taxon>
        <taxon>Cytophagia</taxon>
        <taxon>Cytophagales</taxon>
        <taxon>Hymenobacteraceae</taxon>
        <taxon>Hymenobacter</taxon>
    </lineage>
</organism>
<gene>
    <name evidence="10" type="ORF">EJV47_08275</name>
</gene>
<keyword evidence="7 8" id="KW-0472">Membrane</keyword>
<evidence type="ECO:0000256" key="6">
    <source>
        <dbReference type="ARBA" id="ARBA00022989"/>
    </source>
</evidence>
<dbReference type="PANTHER" id="PTHR48090:SF3">
    <property type="entry name" value="UNDECAPRENYL-PHOSPHATE 4-DEOXY-4-FORMAMIDO-L-ARABINOSE TRANSFERASE"/>
    <property type="match status" value="1"/>
</dbReference>
<dbReference type="Proteomes" id="UP000282184">
    <property type="component" value="Unassembled WGS sequence"/>
</dbReference>
<feature type="transmembrane region" description="Helical" evidence="8">
    <location>
        <begin position="231"/>
        <end position="252"/>
    </location>
</feature>
<feature type="domain" description="Glycosyltransferase 2-like" evidence="9">
    <location>
        <begin position="5"/>
        <end position="170"/>
    </location>
</feature>
<dbReference type="CDD" id="cd04187">
    <property type="entry name" value="DPM1_like_bac"/>
    <property type="match status" value="1"/>
</dbReference>
<protein>
    <submittedName>
        <fullName evidence="10">Glycosyltransferase</fullName>
    </submittedName>
</protein>
<sequence length="325" mass="36731">MPKLSIIVPCYYNEANIPVTTQELLANEARFPADVEVEYVMVDDGSGDNTMQALLEFQRRAPGRVRVVELAGNVGSYNAIVAGMAHATGDCMVIITADLQDPPELMVRMLEYWRQGIKLVIGNRQDREETGLQKATANLFHFLMKRLALRNIPDGGFDYVLFDRQVCEEVLRLKERNSNLFYLMIWLGYAYVNIPYVRQKRKIGKSRWTLQKKIKLFIDSILSFSFSPVRAISVVGLGLGLIAVLYGFYIIGLRLMSPDEPQGWTTLMVVVLFVSAFQMVALGVIGEYVWRGLDAARNRPLYVVKQVHELKSSRESGRVQAGAEL</sequence>
<dbReference type="InterPro" id="IPR001173">
    <property type="entry name" value="Glyco_trans_2-like"/>
</dbReference>
<keyword evidence="11" id="KW-1185">Reference proteome</keyword>
<evidence type="ECO:0000259" key="9">
    <source>
        <dbReference type="Pfam" id="PF00535"/>
    </source>
</evidence>
<dbReference type="EMBL" id="RXOF01000004">
    <property type="protein sequence ID" value="RTQ50624.1"/>
    <property type="molecule type" value="Genomic_DNA"/>
</dbReference>
<keyword evidence="4 8" id="KW-0812">Transmembrane</keyword>
<feature type="transmembrane region" description="Helical" evidence="8">
    <location>
        <begin position="180"/>
        <end position="197"/>
    </location>
</feature>
<dbReference type="GO" id="GO:0009103">
    <property type="term" value="P:lipopolysaccharide biosynthetic process"/>
    <property type="evidence" value="ECO:0007669"/>
    <property type="project" value="UniProtKB-KW"/>
</dbReference>
<dbReference type="RefSeq" id="WP_126692692.1">
    <property type="nucleotide sequence ID" value="NZ_RXOF01000004.1"/>
</dbReference>
<keyword evidence="5" id="KW-0448">Lipopolysaccharide biosynthesis</keyword>
<feature type="transmembrane region" description="Helical" evidence="8">
    <location>
        <begin position="264"/>
        <end position="290"/>
    </location>
</feature>
<accession>A0A3S0JEZ0</accession>
<dbReference type="GO" id="GO:0005886">
    <property type="term" value="C:plasma membrane"/>
    <property type="evidence" value="ECO:0007669"/>
    <property type="project" value="TreeGrafter"/>
</dbReference>
<comment type="caution">
    <text evidence="10">The sequence shown here is derived from an EMBL/GenBank/DDBJ whole genome shotgun (WGS) entry which is preliminary data.</text>
</comment>
<dbReference type="AlphaFoldDB" id="A0A3S0JEZ0"/>
<evidence type="ECO:0000256" key="7">
    <source>
        <dbReference type="ARBA" id="ARBA00023136"/>
    </source>
</evidence>
<keyword evidence="6 8" id="KW-1133">Transmembrane helix</keyword>
<keyword evidence="1" id="KW-1003">Cell membrane</keyword>
<dbReference type="OrthoDB" id="9807778at2"/>
<dbReference type="PANTHER" id="PTHR48090">
    <property type="entry name" value="UNDECAPRENYL-PHOSPHATE 4-DEOXY-4-FORMAMIDO-L-ARABINOSE TRANSFERASE-RELATED"/>
    <property type="match status" value="1"/>
</dbReference>
<evidence type="ECO:0000313" key="10">
    <source>
        <dbReference type="EMBL" id="RTQ50624.1"/>
    </source>
</evidence>
<dbReference type="InterPro" id="IPR050256">
    <property type="entry name" value="Glycosyltransferase_2"/>
</dbReference>
<dbReference type="GO" id="GO:0016757">
    <property type="term" value="F:glycosyltransferase activity"/>
    <property type="evidence" value="ECO:0007669"/>
    <property type="project" value="UniProtKB-KW"/>
</dbReference>
<evidence type="ECO:0000256" key="3">
    <source>
        <dbReference type="ARBA" id="ARBA00022679"/>
    </source>
</evidence>